<evidence type="ECO:0000256" key="1">
    <source>
        <dbReference type="ARBA" id="ARBA00023015"/>
    </source>
</evidence>
<dbReference type="InterPro" id="IPR001761">
    <property type="entry name" value="Peripla_BP/Lac1_sug-bd_dom"/>
</dbReference>
<keyword evidence="3" id="KW-0804">Transcription</keyword>
<dbReference type="PANTHER" id="PTHR30146:SF109">
    <property type="entry name" value="HTH-TYPE TRANSCRIPTIONAL REGULATOR GALS"/>
    <property type="match status" value="1"/>
</dbReference>
<dbReference type="Pfam" id="PF00532">
    <property type="entry name" value="Peripla_BP_1"/>
    <property type="match status" value="1"/>
</dbReference>
<dbReference type="AlphaFoldDB" id="A0AAJ1F8V5"/>
<dbReference type="Gene3D" id="3.40.50.2300">
    <property type="match status" value="2"/>
</dbReference>
<accession>A0AAJ1F8V5</accession>
<evidence type="ECO:0000256" key="2">
    <source>
        <dbReference type="ARBA" id="ARBA00023125"/>
    </source>
</evidence>
<dbReference type="PROSITE" id="PS00356">
    <property type="entry name" value="HTH_LACI_1"/>
    <property type="match status" value="1"/>
</dbReference>
<dbReference type="PRINTS" id="PR00036">
    <property type="entry name" value="HTHLACI"/>
</dbReference>
<protein>
    <submittedName>
        <fullName evidence="5">LacI family transcriptional regulator</fullName>
    </submittedName>
</protein>
<dbReference type="Proteomes" id="UP001155380">
    <property type="component" value="Unassembled WGS sequence"/>
</dbReference>
<dbReference type="EMBL" id="JAMXLX010000006">
    <property type="protein sequence ID" value="MCO5958624.1"/>
    <property type="molecule type" value="Genomic_DNA"/>
</dbReference>
<name>A0AAJ1F8V5_9HYPH</name>
<dbReference type="PROSITE" id="PS50932">
    <property type="entry name" value="HTH_LACI_2"/>
    <property type="match status" value="1"/>
</dbReference>
<dbReference type="SUPFAM" id="SSF47413">
    <property type="entry name" value="lambda repressor-like DNA-binding domains"/>
    <property type="match status" value="1"/>
</dbReference>
<evidence type="ECO:0000259" key="4">
    <source>
        <dbReference type="PROSITE" id="PS50932"/>
    </source>
</evidence>
<dbReference type="RefSeq" id="WP_250911872.1">
    <property type="nucleotide sequence ID" value="NZ_JAMXLX010000006.1"/>
</dbReference>
<dbReference type="GO" id="GO:0000976">
    <property type="term" value="F:transcription cis-regulatory region binding"/>
    <property type="evidence" value="ECO:0007669"/>
    <property type="project" value="TreeGrafter"/>
</dbReference>
<comment type="caution">
    <text evidence="5">The sequence shown here is derived from an EMBL/GenBank/DDBJ whole genome shotgun (WGS) entry which is preliminary data.</text>
</comment>
<dbReference type="Gene3D" id="1.10.260.40">
    <property type="entry name" value="lambda repressor-like DNA-binding domains"/>
    <property type="match status" value="1"/>
</dbReference>
<dbReference type="InterPro" id="IPR010982">
    <property type="entry name" value="Lambda_DNA-bd_dom_sf"/>
</dbReference>
<keyword evidence="2" id="KW-0238">DNA-binding</keyword>
<organism evidence="5 6">
    <name type="scientific">Ciceribacter sichuanensis</name>
    <dbReference type="NCBI Taxonomy" id="2949647"/>
    <lineage>
        <taxon>Bacteria</taxon>
        <taxon>Pseudomonadati</taxon>
        <taxon>Pseudomonadota</taxon>
        <taxon>Alphaproteobacteria</taxon>
        <taxon>Hyphomicrobiales</taxon>
        <taxon>Rhizobiaceae</taxon>
        <taxon>Ciceribacter</taxon>
    </lineage>
</organism>
<sequence length="341" mass="37211">MSNKRATSLKDVADAAGVSVTTVSRMLNGSLQLPPETKLRIDKAIQDLKYEPNPHARRLSRGRSDTIGLVVPDIANPFFATLVATIEEEADKRGLALSLHATLNRPGREIAYLRSLGRNHVDGLVFVTNHPDDGELAALINQTGKVVVVDEDVPNAMVPKLFCDNEQGGYLAGRHLAEYGHARVLYIGGPQEMISTRRRYKGLERAMIEHGTGIDGLIRYEGDYTVEFGRAAGRRFLDEGKPATAIFASSDEIAIGLIEVLRGQGVSIPGEVSIVGFDDVGPLHLFAPPLTAIRQPVRAIGERALSLLLETDWQQREDFTSEELLPIEIVVRNSVAPPSKP</sequence>
<dbReference type="PANTHER" id="PTHR30146">
    <property type="entry name" value="LACI-RELATED TRANSCRIPTIONAL REPRESSOR"/>
    <property type="match status" value="1"/>
</dbReference>
<evidence type="ECO:0000256" key="3">
    <source>
        <dbReference type="ARBA" id="ARBA00023163"/>
    </source>
</evidence>
<proteinExistence type="predicted"/>
<dbReference type="CDD" id="cd06267">
    <property type="entry name" value="PBP1_LacI_sugar_binding-like"/>
    <property type="match status" value="1"/>
</dbReference>
<dbReference type="InterPro" id="IPR000843">
    <property type="entry name" value="HTH_LacI"/>
</dbReference>
<dbReference type="SMART" id="SM00354">
    <property type="entry name" value="HTH_LACI"/>
    <property type="match status" value="1"/>
</dbReference>
<gene>
    <name evidence="5" type="ORF">NBH21_17750</name>
</gene>
<reference evidence="5" key="1">
    <citation type="submission" date="2022-06" db="EMBL/GenBank/DDBJ databases">
        <authorList>
            <person name="Sun Q."/>
        </authorList>
    </citation>
    <scope>NUCLEOTIDE SEQUENCE</scope>
    <source>
        <strain evidence="5">S101</strain>
    </source>
</reference>
<dbReference type="Pfam" id="PF00356">
    <property type="entry name" value="LacI"/>
    <property type="match status" value="1"/>
</dbReference>
<dbReference type="SUPFAM" id="SSF53822">
    <property type="entry name" value="Periplasmic binding protein-like I"/>
    <property type="match status" value="1"/>
</dbReference>
<dbReference type="GO" id="GO:0003700">
    <property type="term" value="F:DNA-binding transcription factor activity"/>
    <property type="evidence" value="ECO:0007669"/>
    <property type="project" value="TreeGrafter"/>
</dbReference>
<feature type="domain" description="HTH lacI-type" evidence="4">
    <location>
        <begin position="7"/>
        <end position="61"/>
    </location>
</feature>
<dbReference type="CDD" id="cd01392">
    <property type="entry name" value="HTH_LacI"/>
    <property type="match status" value="1"/>
</dbReference>
<evidence type="ECO:0000313" key="5">
    <source>
        <dbReference type="EMBL" id="MCO5958624.1"/>
    </source>
</evidence>
<dbReference type="InterPro" id="IPR028082">
    <property type="entry name" value="Peripla_BP_I"/>
</dbReference>
<evidence type="ECO:0000313" key="6">
    <source>
        <dbReference type="Proteomes" id="UP001155380"/>
    </source>
</evidence>
<keyword evidence="1" id="KW-0805">Transcription regulation</keyword>